<dbReference type="Pfam" id="PF08327">
    <property type="entry name" value="AHSA1"/>
    <property type="match status" value="1"/>
</dbReference>
<evidence type="ECO:0000259" key="2">
    <source>
        <dbReference type="Pfam" id="PF08327"/>
    </source>
</evidence>
<proteinExistence type="inferred from homology"/>
<evidence type="ECO:0000313" key="3">
    <source>
        <dbReference type="EMBL" id="MBB4677886.1"/>
    </source>
</evidence>
<evidence type="ECO:0000313" key="4">
    <source>
        <dbReference type="Proteomes" id="UP000533598"/>
    </source>
</evidence>
<dbReference type="AlphaFoldDB" id="A0A7W7FT86"/>
<dbReference type="InterPro" id="IPR013538">
    <property type="entry name" value="ASHA1/2-like_C"/>
</dbReference>
<dbReference type="Proteomes" id="UP000533598">
    <property type="component" value="Unassembled WGS sequence"/>
</dbReference>
<keyword evidence="4" id="KW-1185">Reference proteome</keyword>
<dbReference type="CDD" id="cd08898">
    <property type="entry name" value="SRPBCC_CalC_Aha1-like_5"/>
    <property type="match status" value="1"/>
</dbReference>
<comment type="similarity">
    <text evidence="1">Belongs to the AHA1 family.</text>
</comment>
<dbReference type="EMBL" id="JACHMH010000001">
    <property type="protein sequence ID" value="MBB4677886.1"/>
    <property type="molecule type" value="Genomic_DNA"/>
</dbReference>
<dbReference type="InterPro" id="IPR023393">
    <property type="entry name" value="START-like_dom_sf"/>
</dbReference>
<protein>
    <submittedName>
        <fullName evidence="3">Uncharacterized protein YndB with AHSA1/START domain</fullName>
    </submittedName>
</protein>
<reference evidence="3 4" key="1">
    <citation type="submission" date="2020-08" db="EMBL/GenBank/DDBJ databases">
        <title>Sequencing the genomes of 1000 actinobacteria strains.</title>
        <authorList>
            <person name="Klenk H.-P."/>
        </authorList>
    </citation>
    <scope>NUCLEOTIDE SEQUENCE [LARGE SCALE GENOMIC DNA]</scope>
    <source>
        <strain evidence="3 4">DSM 44230</strain>
    </source>
</reference>
<sequence>MDRIERQIQIAAPVERVWAVLTEPAHLAQWLGQTAEVDLRPGGSATFGWTEYGTTRAVLERVEPPRFFSYRWNMVDEGPVEAGKTTLVEFTLAEDGGGTSLTVVETGFASLAVSEERQVKQHQDNTGGWKAELDELIEYVQRAA</sequence>
<organism evidence="3 4">
    <name type="scientific">Crossiella cryophila</name>
    <dbReference type="NCBI Taxonomy" id="43355"/>
    <lineage>
        <taxon>Bacteria</taxon>
        <taxon>Bacillati</taxon>
        <taxon>Actinomycetota</taxon>
        <taxon>Actinomycetes</taxon>
        <taxon>Pseudonocardiales</taxon>
        <taxon>Pseudonocardiaceae</taxon>
        <taxon>Crossiella</taxon>
    </lineage>
</organism>
<gene>
    <name evidence="3" type="ORF">HNR67_004004</name>
</gene>
<accession>A0A7W7FT86</accession>
<feature type="domain" description="Activator of Hsp90 ATPase homologue 1/2-like C-terminal" evidence="2">
    <location>
        <begin position="11"/>
        <end position="140"/>
    </location>
</feature>
<evidence type="ECO:0000256" key="1">
    <source>
        <dbReference type="ARBA" id="ARBA00006817"/>
    </source>
</evidence>
<name>A0A7W7FT86_9PSEU</name>
<dbReference type="Gene3D" id="3.30.530.20">
    <property type="match status" value="1"/>
</dbReference>
<dbReference type="RefSeq" id="WP_185003776.1">
    <property type="nucleotide sequence ID" value="NZ_BAAAUI010000044.1"/>
</dbReference>
<dbReference type="SUPFAM" id="SSF55961">
    <property type="entry name" value="Bet v1-like"/>
    <property type="match status" value="1"/>
</dbReference>
<comment type="caution">
    <text evidence="3">The sequence shown here is derived from an EMBL/GenBank/DDBJ whole genome shotgun (WGS) entry which is preliminary data.</text>
</comment>